<dbReference type="InterPro" id="IPR054384">
    <property type="entry name" value="SecDF_P1_head"/>
</dbReference>
<name>A0A511DN43_9PSEU</name>
<gene>
    <name evidence="3" type="ORF">PSU4_46370</name>
</gene>
<dbReference type="Gene3D" id="3.30.1360.200">
    <property type="match status" value="1"/>
</dbReference>
<dbReference type="EMBL" id="BJVJ01000061">
    <property type="protein sequence ID" value="GEL25683.1"/>
    <property type="molecule type" value="Genomic_DNA"/>
</dbReference>
<feature type="signal peptide" evidence="1">
    <location>
        <begin position="1"/>
        <end position="19"/>
    </location>
</feature>
<dbReference type="Proteomes" id="UP000321685">
    <property type="component" value="Unassembled WGS sequence"/>
</dbReference>
<evidence type="ECO:0000256" key="1">
    <source>
        <dbReference type="SAM" id="SignalP"/>
    </source>
</evidence>
<sequence>MIAAARLVVAGLVALLLLAACSAAVEGSAAPARIEFRPVLATGDVGQGGLQLRGADGVIYVLGPAELDGSHVASAEATNESGTWAVQVGLTPAGATAFADLSGRNVGKQLAIVVDGDLVSAPIIQAPITGGAVQISGDFDRTAATRLADRIMGR</sequence>
<evidence type="ECO:0000313" key="3">
    <source>
        <dbReference type="EMBL" id="GEL25683.1"/>
    </source>
</evidence>
<dbReference type="OrthoDB" id="3543927at2"/>
<organism evidence="3 4">
    <name type="scientific">Pseudonocardia sulfidoxydans NBRC 16205</name>
    <dbReference type="NCBI Taxonomy" id="1223511"/>
    <lineage>
        <taxon>Bacteria</taxon>
        <taxon>Bacillati</taxon>
        <taxon>Actinomycetota</taxon>
        <taxon>Actinomycetes</taxon>
        <taxon>Pseudonocardiales</taxon>
        <taxon>Pseudonocardiaceae</taxon>
        <taxon>Pseudonocardia</taxon>
    </lineage>
</organism>
<dbReference type="Pfam" id="PF22599">
    <property type="entry name" value="SecDF_P1_head"/>
    <property type="match status" value="1"/>
</dbReference>
<reference evidence="3 4" key="1">
    <citation type="submission" date="2019-07" db="EMBL/GenBank/DDBJ databases">
        <title>Whole genome shotgun sequence of Pseudonocardia sulfidoxydans NBRC 16205.</title>
        <authorList>
            <person name="Hosoyama A."/>
            <person name="Uohara A."/>
            <person name="Ohji S."/>
            <person name="Ichikawa N."/>
        </authorList>
    </citation>
    <scope>NUCLEOTIDE SEQUENCE [LARGE SCALE GENOMIC DNA]</scope>
    <source>
        <strain evidence="3 4">NBRC 16205</strain>
    </source>
</reference>
<proteinExistence type="predicted"/>
<keyword evidence="1" id="KW-0732">Signal</keyword>
<keyword evidence="4" id="KW-1185">Reference proteome</keyword>
<accession>A0A511DN43</accession>
<feature type="chain" id="PRO_5039144457" description="SecDF P1 head subdomain domain-containing protein" evidence="1">
    <location>
        <begin position="20"/>
        <end position="154"/>
    </location>
</feature>
<evidence type="ECO:0000313" key="4">
    <source>
        <dbReference type="Proteomes" id="UP000321685"/>
    </source>
</evidence>
<dbReference type="PROSITE" id="PS51257">
    <property type="entry name" value="PROKAR_LIPOPROTEIN"/>
    <property type="match status" value="1"/>
</dbReference>
<dbReference type="AlphaFoldDB" id="A0A511DN43"/>
<evidence type="ECO:0000259" key="2">
    <source>
        <dbReference type="Pfam" id="PF22599"/>
    </source>
</evidence>
<feature type="domain" description="SecDF P1 head subdomain" evidence="2">
    <location>
        <begin position="59"/>
        <end position="148"/>
    </location>
</feature>
<dbReference type="RefSeq" id="WP_147112338.1">
    <property type="nucleotide sequence ID" value="NZ_BJVJ01000061.1"/>
</dbReference>
<comment type="caution">
    <text evidence="3">The sequence shown here is derived from an EMBL/GenBank/DDBJ whole genome shotgun (WGS) entry which is preliminary data.</text>
</comment>
<protein>
    <recommendedName>
        <fullName evidence="2">SecDF P1 head subdomain domain-containing protein</fullName>
    </recommendedName>
</protein>